<dbReference type="GO" id="GO:0035657">
    <property type="term" value="C:eRF1 methyltransferase complex"/>
    <property type="evidence" value="ECO:0007669"/>
    <property type="project" value="TreeGrafter"/>
</dbReference>
<comment type="caution">
    <text evidence="5">The sequence shown here is derived from an EMBL/GenBank/DDBJ whole genome shotgun (WGS) entry which is preliminary data.</text>
</comment>
<dbReference type="PANTHER" id="PTHR45875">
    <property type="entry name" value="METHYLTRANSFERASE N6AMT1"/>
    <property type="match status" value="1"/>
</dbReference>
<reference evidence="5" key="1">
    <citation type="journal article" date="2019" name="G3 (Bethesda)">
        <title>Genome Assemblies of Two Rare Opportunistic Yeast Pathogens: Diutina rugosa (syn. Candida rugosa) and Trichomonascus ciferrii (syn. Candida ciferrii).</title>
        <authorList>
            <person name="Mixao V."/>
            <person name="Saus E."/>
            <person name="Hansen A.P."/>
            <person name="Lass-Florl C."/>
            <person name="Gabaldon T."/>
        </authorList>
    </citation>
    <scope>NUCLEOTIDE SEQUENCE</scope>
    <source>
        <strain evidence="5">CBS 4856</strain>
    </source>
</reference>
<dbReference type="NCBIfam" id="TIGR00537">
    <property type="entry name" value="hemK_rel_arch"/>
    <property type="match status" value="1"/>
</dbReference>
<dbReference type="VEuPathDB" id="FungiDB:TRICI_000013"/>
<dbReference type="SUPFAM" id="SSF53335">
    <property type="entry name" value="S-adenosyl-L-methionine-dependent methyltransferases"/>
    <property type="match status" value="1"/>
</dbReference>
<dbReference type="Gene3D" id="3.40.50.150">
    <property type="entry name" value="Vaccinia Virus protein VP39"/>
    <property type="match status" value="1"/>
</dbReference>
<dbReference type="EMBL" id="SWFS01000007">
    <property type="protein sequence ID" value="KAA8917811.1"/>
    <property type="molecule type" value="Genomic_DNA"/>
</dbReference>
<keyword evidence="3" id="KW-0808">Transferase</keyword>
<dbReference type="Proteomes" id="UP000761534">
    <property type="component" value="Unassembled WGS sequence"/>
</dbReference>
<dbReference type="GO" id="GO:0008276">
    <property type="term" value="F:protein methyltransferase activity"/>
    <property type="evidence" value="ECO:0007669"/>
    <property type="project" value="TreeGrafter"/>
</dbReference>
<name>A0A642VEI7_9ASCO</name>
<dbReference type="PANTHER" id="PTHR45875:SF1">
    <property type="entry name" value="METHYLTRANSFERASE N6AMT1"/>
    <property type="match status" value="1"/>
</dbReference>
<evidence type="ECO:0000313" key="6">
    <source>
        <dbReference type="Proteomes" id="UP000761534"/>
    </source>
</evidence>
<organism evidence="5 6">
    <name type="scientific">Trichomonascus ciferrii</name>
    <dbReference type="NCBI Taxonomy" id="44093"/>
    <lineage>
        <taxon>Eukaryota</taxon>
        <taxon>Fungi</taxon>
        <taxon>Dikarya</taxon>
        <taxon>Ascomycota</taxon>
        <taxon>Saccharomycotina</taxon>
        <taxon>Dipodascomycetes</taxon>
        <taxon>Dipodascales</taxon>
        <taxon>Trichomonascaceae</taxon>
        <taxon>Trichomonascus</taxon>
        <taxon>Trichomonascus ciferrii complex</taxon>
    </lineage>
</organism>
<dbReference type="InterPro" id="IPR004557">
    <property type="entry name" value="PrmC-related"/>
</dbReference>
<gene>
    <name evidence="5" type="ORF">TRICI_000013</name>
</gene>
<evidence type="ECO:0000256" key="2">
    <source>
        <dbReference type="ARBA" id="ARBA00022603"/>
    </source>
</evidence>
<dbReference type="GO" id="GO:0032259">
    <property type="term" value="P:methylation"/>
    <property type="evidence" value="ECO:0007669"/>
    <property type="project" value="UniProtKB-KW"/>
</dbReference>
<keyword evidence="2" id="KW-0489">Methyltransferase</keyword>
<dbReference type="InterPro" id="IPR002052">
    <property type="entry name" value="DNA_methylase_N6_adenine_CS"/>
</dbReference>
<dbReference type="AlphaFoldDB" id="A0A642VEI7"/>
<evidence type="ECO:0000256" key="3">
    <source>
        <dbReference type="ARBA" id="ARBA00022679"/>
    </source>
</evidence>
<protein>
    <submittedName>
        <fullName evidence="5">Uncharacterized protein</fullName>
    </submittedName>
</protein>
<keyword evidence="6" id="KW-1185">Reference proteome</keyword>
<dbReference type="OrthoDB" id="406152at2759"/>
<sequence>MHPTPDTSHIDIDRVYEPAEDSFLLLDALEKEESFLKSAFKQPISLEIGAGSGIVTTFLSQLIPNALYLASDINLNCCQTTLETSDRNGGAKYLDALNCSLADCLRISPDIILFNPPYVPSSEETDESLQAKLPNDVNDSSWLDYALDGGKDGMQITDILLNQLHEILAPNGVAYILFCARNHPEKVAQRMRSQFSWNVTRVIERKAGWEVLSVWKFQR</sequence>
<dbReference type="GO" id="GO:0008757">
    <property type="term" value="F:S-adenosylmethionine-dependent methyltransferase activity"/>
    <property type="evidence" value="ECO:0007669"/>
    <property type="project" value="TreeGrafter"/>
</dbReference>
<dbReference type="PROSITE" id="PS00092">
    <property type="entry name" value="N6_MTASE"/>
    <property type="match status" value="1"/>
</dbReference>
<dbReference type="InterPro" id="IPR029063">
    <property type="entry name" value="SAM-dependent_MTases_sf"/>
</dbReference>
<proteinExistence type="inferred from homology"/>
<evidence type="ECO:0000256" key="4">
    <source>
        <dbReference type="ARBA" id="ARBA00022691"/>
    </source>
</evidence>
<evidence type="ECO:0000313" key="5">
    <source>
        <dbReference type="EMBL" id="KAA8917811.1"/>
    </source>
</evidence>
<dbReference type="InterPro" id="IPR052190">
    <property type="entry name" value="Euk-Arch_PrmC-MTase"/>
</dbReference>
<dbReference type="GO" id="GO:0003676">
    <property type="term" value="F:nucleic acid binding"/>
    <property type="evidence" value="ECO:0007669"/>
    <property type="project" value="InterPro"/>
</dbReference>
<comment type="similarity">
    <text evidence="1">Belongs to the eukaryotic/archaeal PrmC-related family.</text>
</comment>
<keyword evidence="4" id="KW-0949">S-adenosyl-L-methionine</keyword>
<evidence type="ECO:0000256" key="1">
    <source>
        <dbReference type="ARBA" id="ARBA00006149"/>
    </source>
</evidence>
<accession>A0A642VEI7</accession>